<reference evidence="3" key="2">
    <citation type="submission" date="2021-09" db="EMBL/GenBank/DDBJ databases">
        <authorList>
            <person name="Jia N."/>
            <person name="Wang J."/>
            <person name="Shi W."/>
            <person name="Du L."/>
            <person name="Sun Y."/>
            <person name="Zhan W."/>
            <person name="Jiang J."/>
            <person name="Wang Q."/>
            <person name="Zhang B."/>
            <person name="Ji P."/>
            <person name="Sakyi L.B."/>
            <person name="Cui X."/>
            <person name="Yuan T."/>
            <person name="Jiang B."/>
            <person name="Yang W."/>
            <person name="Lam T.T.-Y."/>
            <person name="Chang Q."/>
            <person name="Ding S."/>
            <person name="Wang X."/>
            <person name="Zhu J."/>
            <person name="Ruan X."/>
            <person name="Zhao L."/>
            <person name="Wei J."/>
            <person name="Que T."/>
            <person name="Du C."/>
            <person name="Cheng J."/>
            <person name="Dai P."/>
            <person name="Han X."/>
            <person name="Huang E."/>
            <person name="Gao Y."/>
            <person name="Liu J."/>
            <person name="Shao H."/>
            <person name="Ye R."/>
            <person name="Li L."/>
            <person name="Wei W."/>
            <person name="Wang X."/>
            <person name="Wang C."/>
            <person name="Huo Q."/>
            <person name="Li W."/>
            <person name="Guo W."/>
            <person name="Chen H."/>
            <person name="Chen S."/>
            <person name="Zhou L."/>
            <person name="Zhou L."/>
            <person name="Ni X."/>
            <person name="Tian J."/>
            <person name="Zhou Y."/>
            <person name="Sheng Y."/>
            <person name="Liu T."/>
            <person name="Pan Y."/>
            <person name="Xia L."/>
            <person name="Li J."/>
            <person name="Zhao F."/>
            <person name="Cao W."/>
        </authorList>
    </citation>
    <scope>NUCLEOTIDE SEQUENCE</scope>
    <source>
        <strain evidence="3">Rmic-2018</strain>
        <tissue evidence="3">Larvae</tissue>
    </source>
</reference>
<dbReference type="AlphaFoldDB" id="A0A9J6EI50"/>
<protein>
    <submittedName>
        <fullName evidence="3">Uncharacterized protein</fullName>
    </submittedName>
</protein>
<evidence type="ECO:0000256" key="1">
    <source>
        <dbReference type="SAM" id="Coils"/>
    </source>
</evidence>
<reference evidence="3" key="1">
    <citation type="journal article" date="2020" name="Cell">
        <title>Large-Scale Comparative Analyses of Tick Genomes Elucidate Their Genetic Diversity and Vector Capacities.</title>
        <authorList>
            <consortium name="Tick Genome and Microbiome Consortium (TIGMIC)"/>
            <person name="Jia N."/>
            <person name="Wang J."/>
            <person name="Shi W."/>
            <person name="Du L."/>
            <person name="Sun Y."/>
            <person name="Zhan W."/>
            <person name="Jiang J.F."/>
            <person name="Wang Q."/>
            <person name="Zhang B."/>
            <person name="Ji P."/>
            <person name="Bell-Sakyi L."/>
            <person name="Cui X.M."/>
            <person name="Yuan T.T."/>
            <person name="Jiang B.G."/>
            <person name="Yang W.F."/>
            <person name="Lam T.T."/>
            <person name="Chang Q.C."/>
            <person name="Ding S.J."/>
            <person name="Wang X.J."/>
            <person name="Zhu J.G."/>
            <person name="Ruan X.D."/>
            <person name="Zhao L."/>
            <person name="Wei J.T."/>
            <person name="Ye R.Z."/>
            <person name="Que T.C."/>
            <person name="Du C.H."/>
            <person name="Zhou Y.H."/>
            <person name="Cheng J.X."/>
            <person name="Dai P.F."/>
            <person name="Guo W.B."/>
            <person name="Han X.H."/>
            <person name="Huang E.J."/>
            <person name="Li L.F."/>
            <person name="Wei W."/>
            <person name="Gao Y.C."/>
            <person name="Liu J.Z."/>
            <person name="Shao H.Z."/>
            <person name="Wang X."/>
            <person name="Wang C.C."/>
            <person name="Yang T.C."/>
            <person name="Huo Q.B."/>
            <person name="Li W."/>
            <person name="Chen H.Y."/>
            <person name="Chen S.E."/>
            <person name="Zhou L.G."/>
            <person name="Ni X.B."/>
            <person name="Tian J.H."/>
            <person name="Sheng Y."/>
            <person name="Liu T."/>
            <person name="Pan Y.S."/>
            <person name="Xia L.Y."/>
            <person name="Li J."/>
            <person name="Zhao F."/>
            <person name="Cao W.C."/>
        </authorList>
    </citation>
    <scope>NUCLEOTIDE SEQUENCE</scope>
    <source>
        <strain evidence="3">Rmic-2018</strain>
    </source>
</reference>
<gene>
    <name evidence="3" type="ORF">HPB51_019433</name>
</gene>
<dbReference type="VEuPathDB" id="VectorBase:LOC119160812"/>
<keyword evidence="1" id="KW-0175">Coiled coil</keyword>
<proteinExistence type="predicted"/>
<accession>A0A9J6EI50</accession>
<evidence type="ECO:0000313" key="3">
    <source>
        <dbReference type="EMBL" id="KAH8034078.1"/>
    </source>
</evidence>
<name>A0A9J6EI50_RHIMP</name>
<evidence type="ECO:0000313" key="4">
    <source>
        <dbReference type="Proteomes" id="UP000821866"/>
    </source>
</evidence>
<feature type="coiled-coil region" evidence="1">
    <location>
        <begin position="70"/>
        <end position="97"/>
    </location>
</feature>
<keyword evidence="4" id="KW-1185">Reference proteome</keyword>
<organism evidence="3 4">
    <name type="scientific">Rhipicephalus microplus</name>
    <name type="common">Cattle tick</name>
    <name type="synonym">Boophilus microplus</name>
    <dbReference type="NCBI Taxonomy" id="6941"/>
    <lineage>
        <taxon>Eukaryota</taxon>
        <taxon>Metazoa</taxon>
        <taxon>Ecdysozoa</taxon>
        <taxon>Arthropoda</taxon>
        <taxon>Chelicerata</taxon>
        <taxon>Arachnida</taxon>
        <taxon>Acari</taxon>
        <taxon>Parasitiformes</taxon>
        <taxon>Ixodida</taxon>
        <taxon>Ixodoidea</taxon>
        <taxon>Ixodidae</taxon>
        <taxon>Rhipicephalinae</taxon>
        <taxon>Rhipicephalus</taxon>
        <taxon>Boophilus</taxon>
    </lineage>
</organism>
<feature type="region of interest" description="Disordered" evidence="2">
    <location>
        <begin position="287"/>
        <end position="384"/>
    </location>
</feature>
<feature type="compositionally biased region" description="Basic and acidic residues" evidence="2">
    <location>
        <begin position="337"/>
        <end position="384"/>
    </location>
</feature>
<comment type="caution">
    <text evidence="3">The sequence shown here is derived from an EMBL/GenBank/DDBJ whole genome shotgun (WGS) entry which is preliminary data.</text>
</comment>
<evidence type="ECO:0000256" key="2">
    <source>
        <dbReference type="SAM" id="MobiDB-lite"/>
    </source>
</evidence>
<feature type="compositionally biased region" description="Low complexity" evidence="2">
    <location>
        <begin position="310"/>
        <end position="321"/>
    </location>
</feature>
<sequence>MARRFSRCHEQNVLRKYAADSSGFCGWAVRSCPRKELGYARSSLAPDKSEEAGLSTSKLATVIPAKSDRVLDLERRLDLEQKRRRKAERERYRLRESLGRAFSSDQINVLEKGTMSANRAPFKSIHKRPTCKPCPCFYAGGVEKQVETSRCLSADIATAEIPERALGSHEATSASETRECSLQGVSGETKLLLDLYASYFPQVGPLKKFRNKKAMFEKIATDINNKLGVMRTGEQCCSRYKTVLKRKNVAAGKNNTSGCSPQEVPYEAELEKIKWLDDSLEPEVVRDASGVVSKKTCPQSSTESVPLAGSSSSTSHSPSSSVGQDDTPDSKRKRPNSARELHLQTFFEKMKELDERRAERKAERDSKREERRLAKTQRREEMHKEKMNLLREIFNLKKNE</sequence>
<dbReference type="EMBL" id="JABSTU010000004">
    <property type="protein sequence ID" value="KAH8034078.1"/>
    <property type="molecule type" value="Genomic_DNA"/>
</dbReference>
<dbReference type="Proteomes" id="UP000821866">
    <property type="component" value="Chromosome 2"/>
</dbReference>